<keyword evidence="1" id="KW-0472">Membrane</keyword>
<comment type="caution">
    <text evidence="3">The sequence shown here is derived from an EMBL/GenBank/DDBJ whole genome shotgun (WGS) entry which is preliminary data.</text>
</comment>
<organism evidence="3 4">
    <name type="scientific">Nonomuraea africana</name>
    <dbReference type="NCBI Taxonomy" id="46171"/>
    <lineage>
        <taxon>Bacteria</taxon>
        <taxon>Bacillati</taxon>
        <taxon>Actinomycetota</taxon>
        <taxon>Actinomycetes</taxon>
        <taxon>Streptosporangiales</taxon>
        <taxon>Streptosporangiaceae</taxon>
        <taxon>Nonomuraea</taxon>
    </lineage>
</organism>
<protein>
    <submittedName>
        <fullName evidence="3">Endonuclease/exonuclease/phosphatase (EEP) superfamily protein YafD</fullName>
    </submittedName>
</protein>
<sequence>MIRTVLTWLVVVPFAVWAVLRVTGVDIADRWIQLVAFTPYVAAASVAPVLLAGLLRRWIPMAVAVVTAAALAFAVLPRYFADADPHTGGGTFRVLAANLAVGAGDGAELVRLVDRLQPDVLAIQELTPGAMKRLDALGLRERMPYVVDRSQGGVWGSGIYSAHPLTERPLIALGRFRQARAVIKVKNGPEIEVVSVHPCAPSHAAKMSCWRSGLAALPRAGERLTVLAGDFNATLDHWPVRELLDSGYRDAADVMGQGFTATWPQKGWRPVPGVTIDHVLADERMGVRAFSVHDLPGTDHRSVFAELTLPLTGAAAVREG</sequence>
<dbReference type="Gene3D" id="3.60.10.10">
    <property type="entry name" value="Endonuclease/exonuclease/phosphatase"/>
    <property type="match status" value="1"/>
</dbReference>
<feature type="domain" description="Endonuclease/exonuclease/phosphatase" evidence="2">
    <location>
        <begin position="97"/>
        <end position="300"/>
    </location>
</feature>
<feature type="transmembrane region" description="Helical" evidence="1">
    <location>
        <begin position="58"/>
        <end position="76"/>
    </location>
</feature>
<dbReference type="RefSeq" id="WP_192776634.1">
    <property type="nucleotide sequence ID" value="NZ_BAAASY010000011.1"/>
</dbReference>
<keyword evidence="3" id="KW-0255">Endonuclease</keyword>
<accession>A0ABR9KIF3</accession>
<proteinExistence type="predicted"/>
<dbReference type="InterPro" id="IPR036691">
    <property type="entry name" value="Endo/exonu/phosph_ase_sf"/>
</dbReference>
<keyword evidence="4" id="KW-1185">Reference proteome</keyword>
<dbReference type="SUPFAM" id="SSF56219">
    <property type="entry name" value="DNase I-like"/>
    <property type="match status" value="1"/>
</dbReference>
<dbReference type="EMBL" id="JADBEF010000001">
    <property type="protein sequence ID" value="MBE1561764.1"/>
    <property type="molecule type" value="Genomic_DNA"/>
</dbReference>
<keyword evidence="1" id="KW-0812">Transmembrane</keyword>
<dbReference type="InterPro" id="IPR005135">
    <property type="entry name" value="Endo/exonuclease/phosphatase"/>
</dbReference>
<evidence type="ECO:0000256" key="1">
    <source>
        <dbReference type="SAM" id="Phobius"/>
    </source>
</evidence>
<evidence type="ECO:0000259" key="2">
    <source>
        <dbReference type="Pfam" id="PF03372"/>
    </source>
</evidence>
<evidence type="ECO:0000313" key="4">
    <source>
        <dbReference type="Proteomes" id="UP000661607"/>
    </source>
</evidence>
<evidence type="ECO:0000313" key="3">
    <source>
        <dbReference type="EMBL" id="MBE1561764.1"/>
    </source>
</evidence>
<gene>
    <name evidence="3" type="ORF">H4W81_004543</name>
</gene>
<reference evidence="3 4" key="1">
    <citation type="submission" date="2020-10" db="EMBL/GenBank/DDBJ databases">
        <title>Sequencing the genomes of 1000 actinobacteria strains.</title>
        <authorList>
            <person name="Klenk H.-P."/>
        </authorList>
    </citation>
    <scope>NUCLEOTIDE SEQUENCE [LARGE SCALE GENOMIC DNA]</scope>
    <source>
        <strain evidence="3 4">DSM 43748</strain>
    </source>
</reference>
<keyword evidence="1" id="KW-1133">Transmembrane helix</keyword>
<keyword evidence="3" id="KW-0540">Nuclease</keyword>
<dbReference type="Pfam" id="PF03372">
    <property type="entry name" value="Exo_endo_phos"/>
    <property type="match status" value="1"/>
</dbReference>
<keyword evidence="3" id="KW-0378">Hydrolase</keyword>
<feature type="transmembrane region" description="Helical" evidence="1">
    <location>
        <begin position="31"/>
        <end position="51"/>
    </location>
</feature>
<dbReference type="Proteomes" id="UP000661607">
    <property type="component" value="Unassembled WGS sequence"/>
</dbReference>
<name>A0ABR9KIF3_9ACTN</name>
<dbReference type="GO" id="GO:0004519">
    <property type="term" value="F:endonuclease activity"/>
    <property type="evidence" value="ECO:0007669"/>
    <property type="project" value="UniProtKB-KW"/>
</dbReference>